<dbReference type="eggNOG" id="COG2227">
    <property type="taxonomic scope" value="Bacteria"/>
</dbReference>
<keyword evidence="3 5" id="KW-1133">Transmembrane helix</keyword>
<feature type="domain" description="DUF1232" evidence="6">
    <location>
        <begin position="87"/>
        <end position="119"/>
    </location>
</feature>
<dbReference type="InterPro" id="IPR010652">
    <property type="entry name" value="DUF1232"/>
</dbReference>
<dbReference type="CDD" id="cd02440">
    <property type="entry name" value="AdoMet_MTases"/>
    <property type="match status" value="1"/>
</dbReference>
<protein>
    <submittedName>
        <fullName evidence="8">Methyltransferase type 11 (Modular protein)</fullName>
    </submittedName>
</protein>
<proteinExistence type="predicted"/>
<dbReference type="SUPFAM" id="SSF53335">
    <property type="entry name" value="S-adenosyl-L-methionine-dependent methyltransferases"/>
    <property type="match status" value="1"/>
</dbReference>
<keyword evidence="8" id="KW-0808">Transferase</keyword>
<evidence type="ECO:0000256" key="4">
    <source>
        <dbReference type="ARBA" id="ARBA00023136"/>
    </source>
</evidence>
<keyword evidence="4 5" id="KW-0472">Membrane</keyword>
<dbReference type="Proteomes" id="UP000007041">
    <property type="component" value="Chromosome"/>
</dbReference>
<evidence type="ECO:0000256" key="2">
    <source>
        <dbReference type="ARBA" id="ARBA00022692"/>
    </source>
</evidence>
<evidence type="ECO:0000256" key="3">
    <source>
        <dbReference type="ARBA" id="ARBA00022989"/>
    </source>
</evidence>
<dbReference type="EMBL" id="FP565809">
    <property type="protein sequence ID" value="CBH22137.1"/>
    <property type="molecule type" value="Genomic_DNA"/>
</dbReference>
<dbReference type="BioCyc" id="CSTI499177:GJE9-2081-MONOMER"/>
<comment type="subcellular location">
    <subcellularLocation>
        <location evidence="1">Endomembrane system</location>
        <topology evidence="1">Multi-pass membrane protein</topology>
    </subcellularLocation>
</comment>
<dbReference type="Pfam" id="PF06803">
    <property type="entry name" value="DUF1232"/>
    <property type="match status" value="1"/>
</dbReference>
<evidence type="ECO:0000313" key="8">
    <source>
        <dbReference type="EMBL" id="CBH22137.1"/>
    </source>
</evidence>
<reference evidence="9" key="1">
    <citation type="journal article" date="2010" name="BMC Genomics">
        <title>Clostridium sticklandii, a specialist in amino acid degradation:revisiting its metabolism through its genome sequence.</title>
        <authorList>
            <person name="Fonknechten N."/>
            <person name="Chaussonnerie S."/>
            <person name="Tricot S."/>
            <person name="Lajus A."/>
            <person name="Andreesen J.R."/>
            <person name="Perchat N."/>
            <person name="Pelletier E."/>
            <person name="Gouyvenoux M."/>
            <person name="Barbe V."/>
            <person name="Salanoubat M."/>
            <person name="Le Paslier D."/>
            <person name="Weissenbach J."/>
            <person name="Cohen G.N."/>
            <person name="Kreimeyer A."/>
        </authorList>
    </citation>
    <scope>NUCLEOTIDE SEQUENCE [LARGE SCALE GENOMIC DNA]</scope>
    <source>
        <strain evidence="9">ATCC 12662 / DSM 519 / JCM 1433 / CCUG 9281 / NCIMB 10654 / HF</strain>
    </source>
</reference>
<dbReference type="Gene3D" id="3.40.50.150">
    <property type="entry name" value="Vaccinia Virus protein VP39"/>
    <property type="match status" value="1"/>
</dbReference>
<dbReference type="KEGG" id="cst:CLOST_2017"/>
<dbReference type="GO" id="GO:0032259">
    <property type="term" value="P:methylation"/>
    <property type="evidence" value="ECO:0007669"/>
    <property type="project" value="UniProtKB-KW"/>
</dbReference>
<dbReference type="InterPro" id="IPR029063">
    <property type="entry name" value="SAM-dependent_MTases_sf"/>
</dbReference>
<dbReference type="GO" id="GO:0012505">
    <property type="term" value="C:endomembrane system"/>
    <property type="evidence" value="ECO:0007669"/>
    <property type="project" value="UniProtKB-SubCell"/>
</dbReference>
<gene>
    <name evidence="8" type="ordered locus">CLOST_2017</name>
</gene>
<evidence type="ECO:0000256" key="5">
    <source>
        <dbReference type="SAM" id="Phobius"/>
    </source>
</evidence>
<evidence type="ECO:0000259" key="6">
    <source>
        <dbReference type="Pfam" id="PF06803"/>
    </source>
</evidence>
<dbReference type="AlphaFoldDB" id="E3PTD3"/>
<evidence type="ECO:0000256" key="1">
    <source>
        <dbReference type="ARBA" id="ARBA00004127"/>
    </source>
</evidence>
<dbReference type="InterPro" id="IPR041698">
    <property type="entry name" value="Methyltransf_25"/>
</dbReference>
<accession>E3PTD3</accession>
<organism evidence="8 9">
    <name type="scientific">Acetoanaerobium sticklandii (strain ATCC 12662 / DSM 519 / JCM 1433 / CCUG 9281 / NCIMB 10654 / HF)</name>
    <name type="common">Clostridium sticklandii</name>
    <dbReference type="NCBI Taxonomy" id="499177"/>
    <lineage>
        <taxon>Bacteria</taxon>
        <taxon>Bacillati</taxon>
        <taxon>Bacillota</taxon>
        <taxon>Clostridia</taxon>
        <taxon>Peptostreptococcales</taxon>
        <taxon>Filifactoraceae</taxon>
        <taxon>Acetoanaerobium</taxon>
    </lineage>
</organism>
<dbReference type="eggNOG" id="COG3339">
    <property type="taxonomic scope" value="Bacteria"/>
</dbReference>
<sequence>MRISNNMVETIITKFKSLFYKKNETKAMEILKDKNKVSKLLEEAMNKAKANRIGPIDEIWSKLQIVFSLLKDWISGEYKQIPMGSLMILVVGLIYFITPIDILPDLIPGGFVDDVVIFGFLFKQISADIDAYRSWKEEKAAITFYEKNGDAYADETLFIDMSDVYERFEVYLKDGDNILDAGCGAGRDSKHFLEKGYDVTSFDGCKKLAQRASSFIGKSVINMKFTELNYNEDFNAIWACSSLIHLTRKAFVKVLLKFYEALKPEGHVYISLKYGDSEKVEDGRVFTSYTQSLVKDIIDTKTPFKIEEIWITSDKRVGRENEKWLNVILYKS</sequence>
<name>E3PTD3_ACESD</name>
<keyword evidence="2 5" id="KW-0812">Transmembrane</keyword>
<evidence type="ECO:0000313" key="9">
    <source>
        <dbReference type="Proteomes" id="UP000007041"/>
    </source>
</evidence>
<dbReference type="STRING" id="1511.CLOST_2017"/>
<feature type="transmembrane region" description="Helical" evidence="5">
    <location>
        <begin position="81"/>
        <end position="98"/>
    </location>
</feature>
<dbReference type="HOGENOM" id="CLU_836029_0_0_9"/>
<keyword evidence="9" id="KW-1185">Reference proteome</keyword>
<evidence type="ECO:0000259" key="7">
    <source>
        <dbReference type="Pfam" id="PF13649"/>
    </source>
</evidence>
<dbReference type="Pfam" id="PF13649">
    <property type="entry name" value="Methyltransf_25"/>
    <property type="match status" value="1"/>
</dbReference>
<keyword evidence="8" id="KW-0489">Methyltransferase</keyword>
<feature type="domain" description="Methyltransferase" evidence="7">
    <location>
        <begin position="178"/>
        <end position="266"/>
    </location>
</feature>
<dbReference type="GO" id="GO:0008168">
    <property type="term" value="F:methyltransferase activity"/>
    <property type="evidence" value="ECO:0007669"/>
    <property type="project" value="UniProtKB-KW"/>
</dbReference>